<dbReference type="RefSeq" id="WP_256324538.1">
    <property type="nucleotide sequence ID" value="NZ_FMZL01000023.1"/>
</dbReference>
<dbReference type="InterPro" id="IPR043472">
    <property type="entry name" value="Macro_dom-like"/>
</dbReference>
<dbReference type="STRING" id="604330.SAMN04489857_0034"/>
<dbReference type="Gene3D" id="3.40.220.10">
    <property type="entry name" value="Leucine Aminopeptidase, subunit E, domain 1"/>
    <property type="match status" value="1"/>
</dbReference>
<name>A0A1G6MP71_9ACTN</name>
<evidence type="ECO:0000259" key="1">
    <source>
        <dbReference type="PROSITE" id="PS51154"/>
    </source>
</evidence>
<dbReference type="Proteomes" id="UP000198528">
    <property type="component" value="Unassembled WGS sequence"/>
</dbReference>
<evidence type="ECO:0000313" key="2">
    <source>
        <dbReference type="EMBL" id="SDC57027.1"/>
    </source>
</evidence>
<evidence type="ECO:0000313" key="3">
    <source>
        <dbReference type="Proteomes" id="UP000198528"/>
    </source>
</evidence>
<reference evidence="3" key="1">
    <citation type="submission" date="2016-10" db="EMBL/GenBank/DDBJ databases">
        <authorList>
            <person name="Varghese N."/>
            <person name="Submissions S."/>
        </authorList>
    </citation>
    <scope>NUCLEOTIDE SEQUENCE [LARGE SCALE GENOMIC DNA]</scope>
    <source>
        <strain evidence="3">DSM 22619</strain>
    </source>
</reference>
<feature type="domain" description="Macro" evidence="1">
    <location>
        <begin position="78"/>
        <end position="269"/>
    </location>
</feature>
<dbReference type="PANTHER" id="PTHR11106">
    <property type="entry name" value="GANGLIOSIDE INDUCED DIFFERENTIATION ASSOCIATED PROTEIN 2-RELATED"/>
    <property type="match status" value="1"/>
</dbReference>
<sequence>MAEKDMTQDERRVWLIRALEEERRAWGGDTPDVPENAEGQRLLLRALVNVRPPEPADPELLRVQDAYLRGRLAERGGAVGEKDVFFSPEGIAVWRGDITRLAADGIVNAANSQMLGCFVPNHRCIDNAIQTYAGIQMRLECARQMNAQGHEEPTGRAKVTPGYNLPAAYVLHTVGPIVGGAMPSRHDRALLRSCYTSCLELAHARGLSSLAFCSISTGEFGYPNREAAQVAVATVRDWKNQTNSKMKVIFDVFKPVDNDIYRELLGVRG</sequence>
<organism evidence="2 3">
    <name type="scientific">Parafannyhessea umbonata</name>
    <dbReference type="NCBI Taxonomy" id="604330"/>
    <lineage>
        <taxon>Bacteria</taxon>
        <taxon>Bacillati</taxon>
        <taxon>Actinomycetota</taxon>
        <taxon>Coriobacteriia</taxon>
        <taxon>Coriobacteriales</taxon>
        <taxon>Atopobiaceae</taxon>
        <taxon>Parafannyhessea</taxon>
    </lineage>
</organism>
<keyword evidence="3" id="KW-1185">Reference proteome</keyword>
<dbReference type="SUPFAM" id="SSF52949">
    <property type="entry name" value="Macro domain-like"/>
    <property type="match status" value="1"/>
</dbReference>
<accession>A0A1G6MP71</accession>
<gene>
    <name evidence="2" type="ORF">SAMN04487824_12334</name>
</gene>
<dbReference type="PANTHER" id="PTHR11106:SF27">
    <property type="entry name" value="MACRO DOMAIN-CONTAINING PROTEIN"/>
    <property type="match status" value="1"/>
</dbReference>
<dbReference type="Pfam" id="PF01661">
    <property type="entry name" value="Macro"/>
    <property type="match status" value="1"/>
</dbReference>
<dbReference type="AlphaFoldDB" id="A0A1G6MP71"/>
<dbReference type="EMBL" id="FMZL01000023">
    <property type="protein sequence ID" value="SDC57027.1"/>
    <property type="molecule type" value="Genomic_DNA"/>
</dbReference>
<proteinExistence type="predicted"/>
<dbReference type="PROSITE" id="PS51154">
    <property type="entry name" value="MACRO"/>
    <property type="match status" value="1"/>
</dbReference>
<protein>
    <submittedName>
        <fullName evidence="2">O-acetyl-ADP-ribose deacetylase (Regulator of RNase III), contains Macro domain</fullName>
    </submittedName>
</protein>
<dbReference type="CDD" id="cd02908">
    <property type="entry name" value="Macro_OAADPr_deacetylase"/>
    <property type="match status" value="1"/>
</dbReference>
<dbReference type="InterPro" id="IPR002589">
    <property type="entry name" value="Macro_dom"/>
</dbReference>
<dbReference type="SMART" id="SM00506">
    <property type="entry name" value="A1pp"/>
    <property type="match status" value="1"/>
</dbReference>
<dbReference type="NCBIfam" id="NF003163">
    <property type="entry name" value="PRK04143.1"/>
    <property type="match status" value="1"/>
</dbReference>